<dbReference type="Gene3D" id="3.20.20.70">
    <property type="entry name" value="Aldolase class I"/>
    <property type="match status" value="1"/>
</dbReference>
<proteinExistence type="predicted"/>
<dbReference type="SUPFAM" id="SSF51395">
    <property type="entry name" value="FMN-linked oxidoreductases"/>
    <property type="match status" value="1"/>
</dbReference>
<evidence type="ECO:0000313" key="1">
    <source>
        <dbReference type="EMBL" id="RWS16460.1"/>
    </source>
</evidence>
<name>A0A3S3PU80_9ACAR</name>
<dbReference type="EMBL" id="NCKU01000228">
    <property type="protein sequence ID" value="RWS16460.1"/>
    <property type="molecule type" value="Genomic_DNA"/>
</dbReference>
<dbReference type="AlphaFoldDB" id="A0A3S3PU80"/>
<evidence type="ECO:0000313" key="2">
    <source>
        <dbReference type="Proteomes" id="UP000285301"/>
    </source>
</evidence>
<organism evidence="1 2">
    <name type="scientific">Dinothrombium tinctorium</name>
    <dbReference type="NCBI Taxonomy" id="1965070"/>
    <lineage>
        <taxon>Eukaryota</taxon>
        <taxon>Metazoa</taxon>
        <taxon>Ecdysozoa</taxon>
        <taxon>Arthropoda</taxon>
        <taxon>Chelicerata</taxon>
        <taxon>Arachnida</taxon>
        <taxon>Acari</taxon>
        <taxon>Acariformes</taxon>
        <taxon>Trombidiformes</taxon>
        <taxon>Prostigmata</taxon>
        <taxon>Anystina</taxon>
        <taxon>Parasitengona</taxon>
        <taxon>Trombidioidea</taxon>
        <taxon>Trombidiidae</taxon>
        <taxon>Dinothrombium</taxon>
    </lineage>
</organism>
<dbReference type="STRING" id="1965070.A0A3S3PU80"/>
<dbReference type="OrthoDB" id="10262250at2759"/>
<protein>
    <submittedName>
        <fullName evidence="1">tRNA-dihydrouridine synthase-like protein</fullName>
    </submittedName>
</protein>
<dbReference type="GO" id="GO:0017150">
    <property type="term" value="F:tRNA dihydrouridine synthase activity"/>
    <property type="evidence" value="ECO:0007669"/>
    <property type="project" value="TreeGrafter"/>
</dbReference>
<sequence>MDEISGERNNVKTTIDFREKLILGPMVRIGTLPLRLLALDYGADYVYSEELIDFKLLKCKRIVNKYLDTVDFVDDDHYVVFRTCSKEKTRVILQLGTCDHERALRAAKL</sequence>
<dbReference type="PANTHER" id="PTHR45936">
    <property type="entry name" value="TRNA-DIHYDROURIDINE(20) SYNTHASE [NAD(P)+]-LIKE"/>
    <property type="match status" value="1"/>
</dbReference>
<accession>A0A3S3PU80</accession>
<dbReference type="InterPro" id="IPR052582">
    <property type="entry name" value="tRNA-DUS-like"/>
</dbReference>
<comment type="caution">
    <text evidence="1">The sequence shown here is derived from an EMBL/GenBank/DDBJ whole genome shotgun (WGS) entry which is preliminary data.</text>
</comment>
<feature type="non-terminal residue" evidence="1">
    <location>
        <position position="109"/>
    </location>
</feature>
<dbReference type="Proteomes" id="UP000285301">
    <property type="component" value="Unassembled WGS sequence"/>
</dbReference>
<reference evidence="1 2" key="1">
    <citation type="journal article" date="2018" name="Gigascience">
        <title>Genomes of trombidid mites reveal novel predicted allergens and laterally-transferred genes associated with secondary metabolism.</title>
        <authorList>
            <person name="Dong X."/>
            <person name="Chaisiri K."/>
            <person name="Xia D."/>
            <person name="Armstrong S.D."/>
            <person name="Fang Y."/>
            <person name="Donnelly M.J."/>
            <person name="Kadowaki T."/>
            <person name="McGarry J.W."/>
            <person name="Darby A.C."/>
            <person name="Makepeace B.L."/>
        </authorList>
    </citation>
    <scope>NUCLEOTIDE SEQUENCE [LARGE SCALE GENOMIC DNA]</scope>
    <source>
        <strain evidence="1">UoL-WK</strain>
    </source>
</reference>
<dbReference type="InterPro" id="IPR013785">
    <property type="entry name" value="Aldolase_TIM"/>
</dbReference>
<gene>
    <name evidence="1" type="ORF">B4U79_10682</name>
</gene>
<keyword evidence="2" id="KW-1185">Reference proteome</keyword>
<dbReference type="GO" id="GO:0005737">
    <property type="term" value="C:cytoplasm"/>
    <property type="evidence" value="ECO:0007669"/>
    <property type="project" value="TreeGrafter"/>
</dbReference>
<dbReference type="PANTHER" id="PTHR45936:SF1">
    <property type="entry name" value="TRNA-DIHYDROURIDINE(20) SYNTHASE [NAD(P)+]-LIKE"/>
    <property type="match status" value="1"/>
</dbReference>